<gene>
    <name evidence="3" type="ORF">ACFOW7_19850</name>
</gene>
<dbReference type="CDD" id="cd03360">
    <property type="entry name" value="LbH_AT_putative"/>
    <property type="match status" value="1"/>
</dbReference>
<organism evidence="3 4">
    <name type="scientific">Chitinimonas lacunae</name>
    <dbReference type="NCBI Taxonomy" id="1963018"/>
    <lineage>
        <taxon>Bacteria</taxon>
        <taxon>Pseudomonadati</taxon>
        <taxon>Pseudomonadota</taxon>
        <taxon>Betaproteobacteria</taxon>
        <taxon>Neisseriales</taxon>
        <taxon>Chitinibacteraceae</taxon>
        <taxon>Chitinimonas</taxon>
    </lineage>
</organism>
<dbReference type="InterPro" id="IPR050179">
    <property type="entry name" value="Trans_hexapeptide_repeat"/>
</dbReference>
<dbReference type="Gene3D" id="3.40.50.20">
    <property type="match status" value="1"/>
</dbReference>
<evidence type="ECO:0000256" key="1">
    <source>
        <dbReference type="ARBA" id="ARBA00007274"/>
    </source>
</evidence>
<dbReference type="RefSeq" id="WP_378167709.1">
    <property type="nucleotide sequence ID" value="NZ_JBHSBU010000001.1"/>
</dbReference>
<dbReference type="NCBIfam" id="TIGR03570">
    <property type="entry name" value="NeuD_NnaD"/>
    <property type="match status" value="1"/>
</dbReference>
<proteinExistence type="inferred from homology"/>
<dbReference type="Pfam" id="PF17836">
    <property type="entry name" value="PglD_N"/>
    <property type="match status" value="1"/>
</dbReference>
<dbReference type="Gene3D" id="2.160.10.10">
    <property type="entry name" value="Hexapeptide repeat proteins"/>
    <property type="match status" value="1"/>
</dbReference>
<evidence type="ECO:0000313" key="4">
    <source>
        <dbReference type="Proteomes" id="UP001595791"/>
    </source>
</evidence>
<sequence length="203" mass="20784">MSAKADLVLVGGGGHCHACIDVVELAGHWHIAGVLDRELAVGTEVLGYPVLGDDERIEELAAKGCAFLIALGQIRTASVRQSLYQRIVAARGRLVTVVSPLAYVSRHARLGVGTIVMHHAVVNACAEIGANTIINTRALVEHDARIGDHCHIATAAVVNGGAEVGTASFVGSQAVLFQGAVVAPGSVVGAGTVVRPLRPGAAV</sequence>
<name>A0ABV8MW59_9NEIS</name>
<dbReference type="Proteomes" id="UP001595791">
    <property type="component" value="Unassembled WGS sequence"/>
</dbReference>
<dbReference type="PANTHER" id="PTHR43300:SF7">
    <property type="entry name" value="UDP-N-ACETYLBACILLOSAMINE N-ACETYLTRANSFERASE"/>
    <property type="match status" value="1"/>
</dbReference>
<comment type="similarity">
    <text evidence="1">Belongs to the transferase hexapeptide repeat family.</text>
</comment>
<dbReference type="InterPro" id="IPR020019">
    <property type="entry name" value="AcTrfase_PglD-like"/>
</dbReference>
<evidence type="ECO:0000313" key="3">
    <source>
        <dbReference type="EMBL" id="MFC4161594.1"/>
    </source>
</evidence>
<evidence type="ECO:0000259" key="2">
    <source>
        <dbReference type="Pfam" id="PF17836"/>
    </source>
</evidence>
<dbReference type="EMBL" id="JBHSBU010000001">
    <property type="protein sequence ID" value="MFC4161594.1"/>
    <property type="molecule type" value="Genomic_DNA"/>
</dbReference>
<keyword evidence="4" id="KW-1185">Reference proteome</keyword>
<feature type="domain" description="PglD N-terminal" evidence="2">
    <location>
        <begin position="7"/>
        <end position="86"/>
    </location>
</feature>
<comment type="caution">
    <text evidence="3">The sequence shown here is derived from an EMBL/GenBank/DDBJ whole genome shotgun (WGS) entry which is preliminary data.</text>
</comment>
<dbReference type="InterPro" id="IPR011004">
    <property type="entry name" value="Trimer_LpxA-like_sf"/>
</dbReference>
<reference evidence="4" key="1">
    <citation type="journal article" date="2019" name="Int. J. Syst. Evol. Microbiol.">
        <title>The Global Catalogue of Microorganisms (GCM) 10K type strain sequencing project: providing services to taxonomists for standard genome sequencing and annotation.</title>
        <authorList>
            <consortium name="The Broad Institute Genomics Platform"/>
            <consortium name="The Broad Institute Genome Sequencing Center for Infectious Disease"/>
            <person name="Wu L."/>
            <person name="Ma J."/>
        </authorList>
    </citation>
    <scope>NUCLEOTIDE SEQUENCE [LARGE SCALE GENOMIC DNA]</scope>
    <source>
        <strain evidence="4">LMG 29894</strain>
    </source>
</reference>
<protein>
    <submittedName>
        <fullName evidence="3">NeuD/PglB/VioB family sugar acetyltransferase</fullName>
    </submittedName>
</protein>
<dbReference type="PANTHER" id="PTHR43300">
    <property type="entry name" value="ACETYLTRANSFERASE"/>
    <property type="match status" value="1"/>
</dbReference>
<dbReference type="SUPFAM" id="SSF51161">
    <property type="entry name" value="Trimeric LpxA-like enzymes"/>
    <property type="match status" value="1"/>
</dbReference>
<dbReference type="InterPro" id="IPR041561">
    <property type="entry name" value="PglD_N"/>
</dbReference>
<accession>A0ABV8MW59</accession>